<organism evidence="1 2">
    <name type="scientific">Salvator merianae</name>
    <name type="common">Argentine black and white tegu</name>
    <name type="synonym">Tupinambis merianae</name>
    <dbReference type="NCBI Taxonomy" id="96440"/>
    <lineage>
        <taxon>Eukaryota</taxon>
        <taxon>Metazoa</taxon>
        <taxon>Chordata</taxon>
        <taxon>Craniata</taxon>
        <taxon>Vertebrata</taxon>
        <taxon>Euteleostomi</taxon>
        <taxon>Lepidosauria</taxon>
        <taxon>Squamata</taxon>
        <taxon>Bifurcata</taxon>
        <taxon>Unidentata</taxon>
        <taxon>Episquamata</taxon>
        <taxon>Laterata</taxon>
        <taxon>Teiioidea</taxon>
        <taxon>Teiidae</taxon>
        <taxon>Salvator</taxon>
    </lineage>
</organism>
<accession>A0A8D0DQ97</accession>
<reference evidence="1" key="2">
    <citation type="submission" date="2025-09" db="UniProtKB">
        <authorList>
            <consortium name="Ensembl"/>
        </authorList>
    </citation>
    <scope>IDENTIFICATION</scope>
</reference>
<reference evidence="1" key="1">
    <citation type="submission" date="2025-08" db="UniProtKB">
        <authorList>
            <consortium name="Ensembl"/>
        </authorList>
    </citation>
    <scope>IDENTIFICATION</scope>
</reference>
<sequence>IIEGGFHPCEQTACPVCQHEHATRSLINLSEQPWFYCTKTEWLQELKWTNCLQGISQPLASLTLVYHG</sequence>
<protein>
    <submittedName>
        <fullName evidence="1">Uncharacterized protein</fullName>
    </submittedName>
</protein>
<name>A0A8D0DQ97_SALMN</name>
<evidence type="ECO:0000313" key="1">
    <source>
        <dbReference type="Ensembl" id="ENSSMRP00000014463.1"/>
    </source>
</evidence>
<evidence type="ECO:0000313" key="2">
    <source>
        <dbReference type="Proteomes" id="UP000694421"/>
    </source>
</evidence>
<dbReference type="AlphaFoldDB" id="A0A8D0DQ97"/>
<dbReference type="Proteomes" id="UP000694421">
    <property type="component" value="Unplaced"/>
</dbReference>
<proteinExistence type="predicted"/>
<dbReference type="Ensembl" id="ENSSMRT00000016849.1">
    <property type="protein sequence ID" value="ENSSMRP00000014463.1"/>
    <property type="gene ID" value="ENSSMRG00000011266.1"/>
</dbReference>
<keyword evidence="2" id="KW-1185">Reference proteome</keyword>